<dbReference type="Proteomes" id="UP000256645">
    <property type="component" value="Unassembled WGS sequence"/>
</dbReference>
<reference evidence="3 4" key="1">
    <citation type="journal article" date="2018" name="IMA Fungus">
        <title>IMA Genome-F 9: Draft genome sequence of Annulohypoxylon stygium, Aspergillus mulundensis, Berkeleyomyces basicola (syn. Thielaviopsis basicola), Ceratocystis smalleyi, two Cercospora beticola strains, Coleophoma cylindrospora, Fusarium fracticaudum, Phialophora cf. hyalina, and Morchella septimelata.</title>
        <authorList>
            <person name="Wingfield B.D."/>
            <person name="Bills G.F."/>
            <person name="Dong Y."/>
            <person name="Huang W."/>
            <person name="Nel W.J."/>
            <person name="Swalarsk-Parry B.S."/>
            <person name="Vaghefi N."/>
            <person name="Wilken P.M."/>
            <person name="An Z."/>
            <person name="de Beer Z.W."/>
            <person name="De Vos L."/>
            <person name="Chen L."/>
            <person name="Duong T.A."/>
            <person name="Gao Y."/>
            <person name="Hammerbacher A."/>
            <person name="Kikkert J.R."/>
            <person name="Li Y."/>
            <person name="Li H."/>
            <person name="Li K."/>
            <person name="Li Q."/>
            <person name="Liu X."/>
            <person name="Ma X."/>
            <person name="Naidoo K."/>
            <person name="Pethybridge S.J."/>
            <person name="Sun J."/>
            <person name="Steenkamp E.T."/>
            <person name="van der Nest M.A."/>
            <person name="van Wyk S."/>
            <person name="Wingfield M.J."/>
            <person name="Xiong C."/>
            <person name="Yue Q."/>
            <person name="Zhang X."/>
        </authorList>
    </citation>
    <scope>NUCLEOTIDE SEQUENCE [LARGE SCALE GENOMIC DNA]</scope>
    <source>
        <strain evidence="3 4">BP6252</strain>
    </source>
</reference>
<feature type="compositionally biased region" description="Basic and acidic residues" evidence="1">
    <location>
        <begin position="74"/>
        <end position="100"/>
    </location>
</feature>
<evidence type="ECO:0000256" key="1">
    <source>
        <dbReference type="SAM" id="MobiDB-lite"/>
    </source>
</evidence>
<organism evidence="3 4">
    <name type="scientific">Coleophoma cylindrospora</name>
    <dbReference type="NCBI Taxonomy" id="1849047"/>
    <lineage>
        <taxon>Eukaryota</taxon>
        <taxon>Fungi</taxon>
        <taxon>Dikarya</taxon>
        <taxon>Ascomycota</taxon>
        <taxon>Pezizomycotina</taxon>
        <taxon>Leotiomycetes</taxon>
        <taxon>Helotiales</taxon>
        <taxon>Dermateaceae</taxon>
        <taxon>Coleophoma</taxon>
    </lineage>
</organism>
<keyword evidence="2" id="KW-1133">Transmembrane helix</keyword>
<feature type="region of interest" description="Disordered" evidence="1">
    <location>
        <begin position="74"/>
        <end position="183"/>
    </location>
</feature>
<keyword evidence="2" id="KW-0812">Transmembrane</keyword>
<feature type="compositionally biased region" description="Basic and acidic residues" evidence="1">
    <location>
        <begin position="154"/>
        <end position="174"/>
    </location>
</feature>
<dbReference type="AlphaFoldDB" id="A0A3D8QKB0"/>
<proteinExistence type="predicted"/>
<protein>
    <submittedName>
        <fullName evidence="3">Uncharacterized protein</fullName>
    </submittedName>
</protein>
<feature type="compositionally biased region" description="Polar residues" evidence="1">
    <location>
        <begin position="51"/>
        <end position="67"/>
    </location>
</feature>
<feature type="region of interest" description="Disordered" evidence="1">
    <location>
        <begin position="48"/>
        <end position="67"/>
    </location>
</feature>
<feature type="transmembrane region" description="Helical" evidence="2">
    <location>
        <begin position="15"/>
        <end position="37"/>
    </location>
</feature>
<name>A0A3D8QKB0_9HELO</name>
<evidence type="ECO:0000313" key="4">
    <source>
        <dbReference type="Proteomes" id="UP000256645"/>
    </source>
</evidence>
<evidence type="ECO:0000313" key="3">
    <source>
        <dbReference type="EMBL" id="RDW62219.1"/>
    </source>
</evidence>
<gene>
    <name evidence="3" type="ORF">BP6252_11652</name>
</gene>
<keyword evidence="4" id="KW-1185">Reference proteome</keyword>
<sequence>MYNNKNLEIQYGFNWWMPLFGTGVNTTLMAIVYIGYIDLGKDSNPKRFTMHGSTEAQPTNHAPTLGQNMVHTNRESENNSEENHTSDDLPSMQRDEHSDSKANAPRIFDNPATDDAHDRDPVFEHHKVEHKSENIPSTQGDEHSDSKANAPRVFDNDAYDREPVPAHHKVEYKSDNIPSTQRD</sequence>
<feature type="compositionally biased region" description="Basic and acidic residues" evidence="1">
    <location>
        <begin position="114"/>
        <end position="133"/>
    </location>
</feature>
<keyword evidence="2" id="KW-0472">Membrane</keyword>
<dbReference type="EMBL" id="PDLM01000014">
    <property type="protein sequence ID" value="RDW62219.1"/>
    <property type="molecule type" value="Genomic_DNA"/>
</dbReference>
<evidence type="ECO:0000256" key="2">
    <source>
        <dbReference type="SAM" id="Phobius"/>
    </source>
</evidence>
<comment type="caution">
    <text evidence="3">The sequence shown here is derived from an EMBL/GenBank/DDBJ whole genome shotgun (WGS) entry which is preliminary data.</text>
</comment>
<accession>A0A3D8QKB0</accession>